<evidence type="ECO:0000313" key="13">
    <source>
        <dbReference type="Proteomes" id="UP001430290"/>
    </source>
</evidence>
<evidence type="ECO:0000256" key="7">
    <source>
        <dbReference type="ARBA" id="ARBA00022777"/>
    </source>
</evidence>
<evidence type="ECO:0000256" key="11">
    <source>
        <dbReference type="HAMAP-Rule" id="MF_00109"/>
    </source>
</evidence>
<feature type="binding site" evidence="11">
    <location>
        <position position="52"/>
    </location>
    <ligand>
        <name>substrate</name>
    </ligand>
</feature>
<keyword evidence="11" id="KW-0479">Metal-binding</keyword>
<keyword evidence="8 11" id="KW-0067">ATP-binding</keyword>
<comment type="subunit">
    <text evidence="11">Monomer.</text>
</comment>
<keyword evidence="13" id="KW-1185">Reference proteome</keyword>
<keyword evidence="6 11" id="KW-0547">Nucleotide-binding</keyword>
<evidence type="ECO:0000256" key="3">
    <source>
        <dbReference type="ARBA" id="ARBA00012154"/>
    </source>
</evidence>
<name>A0ABS7TDK8_9GAMM</name>
<dbReference type="InterPro" id="IPR027417">
    <property type="entry name" value="P-loop_NTPase"/>
</dbReference>
<dbReference type="InterPro" id="IPR000623">
    <property type="entry name" value="Shikimate_kinase/TSH1"/>
</dbReference>
<evidence type="ECO:0000313" key="12">
    <source>
        <dbReference type="EMBL" id="MBZ4185851.1"/>
    </source>
</evidence>
<organism evidence="12 13">
    <name type="scientific">Thermomonas beijingensis</name>
    <dbReference type="NCBI Taxonomy" id="2872701"/>
    <lineage>
        <taxon>Bacteria</taxon>
        <taxon>Pseudomonadati</taxon>
        <taxon>Pseudomonadota</taxon>
        <taxon>Gammaproteobacteria</taxon>
        <taxon>Lysobacterales</taxon>
        <taxon>Lysobacteraceae</taxon>
        <taxon>Thermomonas</taxon>
    </lineage>
</organism>
<keyword evidence="4 11" id="KW-0028">Amino-acid biosynthesis</keyword>
<feature type="binding site" evidence="11">
    <location>
        <position position="28"/>
    </location>
    <ligand>
        <name>substrate</name>
    </ligand>
</feature>
<evidence type="ECO:0000256" key="2">
    <source>
        <dbReference type="ARBA" id="ARBA00006997"/>
    </source>
</evidence>
<protein>
    <recommendedName>
        <fullName evidence="3 11">Shikimate kinase</fullName>
        <shortName evidence="11">SK</shortName>
        <ecNumber evidence="3 11">2.7.1.71</ecNumber>
    </recommendedName>
</protein>
<keyword evidence="5 11" id="KW-0808">Transferase</keyword>
<evidence type="ECO:0000256" key="1">
    <source>
        <dbReference type="ARBA" id="ARBA00004842"/>
    </source>
</evidence>
<reference evidence="12" key="1">
    <citation type="submission" date="2021-09" db="EMBL/GenBank/DDBJ databases">
        <authorList>
            <person name="Wu T."/>
            <person name="Guo S.Z."/>
        </authorList>
    </citation>
    <scope>NUCLEOTIDE SEQUENCE</scope>
    <source>
        <strain evidence="12">RSS-23</strain>
    </source>
</reference>
<dbReference type="Pfam" id="PF01202">
    <property type="entry name" value="SKI"/>
    <property type="match status" value="1"/>
</dbReference>
<evidence type="ECO:0000256" key="5">
    <source>
        <dbReference type="ARBA" id="ARBA00022679"/>
    </source>
</evidence>
<evidence type="ECO:0000256" key="9">
    <source>
        <dbReference type="ARBA" id="ARBA00023141"/>
    </source>
</evidence>
<evidence type="ECO:0000256" key="4">
    <source>
        <dbReference type="ARBA" id="ARBA00022605"/>
    </source>
</evidence>
<comment type="subcellular location">
    <subcellularLocation>
        <location evidence="11">Cytoplasm</location>
    </subcellularLocation>
</comment>
<comment type="function">
    <text evidence="11">Catalyzes the specific phosphorylation of the 3-hydroxyl group of shikimic acid using ATP as a cosubstrate.</text>
</comment>
<proteinExistence type="inferred from homology"/>
<keyword evidence="11" id="KW-0963">Cytoplasm</keyword>
<dbReference type="CDD" id="cd00464">
    <property type="entry name" value="SK"/>
    <property type="match status" value="1"/>
</dbReference>
<comment type="caution">
    <text evidence="12">The sequence shown here is derived from an EMBL/GenBank/DDBJ whole genome shotgun (WGS) entry which is preliminary data.</text>
</comment>
<dbReference type="PRINTS" id="PR01100">
    <property type="entry name" value="SHIKIMTKNASE"/>
</dbReference>
<comment type="cofactor">
    <cofactor evidence="11">
        <name>Mg(2+)</name>
        <dbReference type="ChEBI" id="CHEBI:18420"/>
    </cofactor>
    <text evidence="11">Binds 1 Mg(2+) ion per subunit.</text>
</comment>
<dbReference type="SUPFAM" id="SSF52540">
    <property type="entry name" value="P-loop containing nucleoside triphosphate hydrolases"/>
    <property type="match status" value="1"/>
</dbReference>
<evidence type="ECO:0000256" key="10">
    <source>
        <dbReference type="ARBA" id="ARBA00048567"/>
    </source>
</evidence>
<comment type="pathway">
    <text evidence="1 11">Metabolic intermediate biosynthesis; chorismate biosynthesis; chorismate from D-erythrose 4-phosphate and phosphoenolpyruvate: step 5/7.</text>
</comment>
<feature type="binding site" evidence="11">
    <location>
        <position position="74"/>
    </location>
    <ligand>
        <name>substrate</name>
    </ligand>
</feature>
<feature type="binding site" evidence="11">
    <location>
        <position position="10"/>
    </location>
    <ligand>
        <name>Mg(2+)</name>
        <dbReference type="ChEBI" id="CHEBI:18420"/>
    </ligand>
</feature>
<dbReference type="PROSITE" id="PS01128">
    <property type="entry name" value="SHIKIMATE_KINASE"/>
    <property type="match status" value="1"/>
</dbReference>
<dbReference type="Proteomes" id="UP001430290">
    <property type="component" value="Unassembled WGS sequence"/>
</dbReference>
<keyword evidence="7 11" id="KW-0418">Kinase</keyword>
<dbReference type="GO" id="GO:0016301">
    <property type="term" value="F:kinase activity"/>
    <property type="evidence" value="ECO:0007669"/>
    <property type="project" value="UniProtKB-KW"/>
</dbReference>
<dbReference type="PANTHER" id="PTHR21087:SF16">
    <property type="entry name" value="SHIKIMATE KINASE 1, CHLOROPLASTIC"/>
    <property type="match status" value="1"/>
</dbReference>
<comment type="similarity">
    <text evidence="2 11">Belongs to the shikimate kinase family.</text>
</comment>
<evidence type="ECO:0000256" key="8">
    <source>
        <dbReference type="ARBA" id="ARBA00022840"/>
    </source>
</evidence>
<dbReference type="PANTHER" id="PTHR21087">
    <property type="entry name" value="SHIKIMATE KINASE"/>
    <property type="match status" value="1"/>
</dbReference>
<feature type="binding site" evidence="11">
    <location>
        <position position="131"/>
    </location>
    <ligand>
        <name>substrate</name>
    </ligand>
</feature>
<dbReference type="InterPro" id="IPR023000">
    <property type="entry name" value="Shikimate_kinase_CS"/>
</dbReference>
<feature type="binding site" evidence="11">
    <location>
        <position position="112"/>
    </location>
    <ligand>
        <name>ATP</name>
        <dbReference type="ChEBI" id="CHEBI:30616"/>
    </ligand>
</feature>
<keyword evidence="11" id="KW-0460">Magnesium</keyword>
<dbReference type="EMBL" id="JAIQDJ010000002">
    <property type="protein sequence ID" value="MBZ4185851.1"/>
    <property type="molecule type" value="Genomic_DNA"/>
</dbReference>
<dbReference type="InterPro" id="IPR031322">
    <property type="entry name" value="Shikimate/glucono_kinase"/>
</dbReference>
<keyword evidence="9 11" id="KW-0057">Aromatic amino acid biosynthesis</keyword>
<evidence type="ECO:0000256" key="6">
    <source>
        <dbReference type="ARBA" id="ARBA00022741"/>
    </source>
</evidence>
<feature type="binding site" evidence="11">
    <location>
        <begin position="6"/>
        <end position="11"/>
    </location>
    <ligand>
        <name>ATP</name>
        <dbReference type="ChEBI" id="CHEBI:30616"/>
    </ligand>
</feature>
<comment type="catalytic activity">
    <reaction evidence="10 11">
        <text>shikimate + ATP = 3-phosphoshikimate + ADP + H(+)</text>
        <dbReference type="Rhea" id="RHEA:13121"/>
        <dbReference type="ChEBI" id="CHEBI:15378"/>
        <dbReference type="ChEBI" id="CHEBI:30616"/>
        <dbReference type="ChEBI" id="CHEBI:36208"/>
        <dbReference type="ChEBI" id="CHEBI:145989"/>
        <dbReference type="ChEBI" id="CHEBI:456216"/>
        <dbReference type="EC" id="2.7.1.71"/>
    </reaction>
</comment>
<feature type="binding site" evidence="11">
    <location>
        <position position="148"/>
    </location>
    <ligand>
        <name>ATP</name>
        <dbReference type="ChEBI" id="CHEBI:30616"/>
    </ligand>
</feature>
<dbReference type="Gene3D" id="3.40.50.300">
    <property type="entry name" value="P-loop containing nucleotide triphosphate hydrolases"/>
    <property type="match status" value="1"/>
</dbReference>
<sequence length="169" mass="17845">MVGPMGSGKSTLGAALAARLGLGFVDVDACIVAMAGMSIPDIFATEGEAGFRDREAQALADALAHQPAVVATGGGAVLRQANRDAMQAVGCVVYLHVSTQEQLRRIEGDRNRPLLDSDAPAQRLAELQSQREPLYRQIANLVIDTSVQTPEQLAAALVLRLHALKDPHA</sequence>
<gene>
    <name evidence="11" type="primary">aroK</name>
    <name evidence="12" type="ORF">K7B09_05855</name>
</gene>
<dbReference type="HAMAP" id="MF_00109">
    <property type="entry name" value="Shikimate_kinase"/>
    <property type="match status" value="1"/>
</dbReference>
<dbReference type="EC" id="2.7.1.71" evidence="3 11"/>
<accession>A0ABS7TDK8</accession>